<keyword evidence="6" id="KW-0378">Hydrolase</keyword>
<dbReference type="InterPro" id="IPR045249">
    <property type="entry name" value="HARBI1-like"/>
</dbReference>
<comment type="similarity">
    <text evidence="3">Belongs to the HARBI1 family.</text>
</comment>
<evidence type="ECO:0000259" key="8">
    <source>
        <dbReference type="Pfam" id="PF13359"/>
    </source>
</evidence>
<evidence type="ECO:0000256" key="3">
    <source>
        <dbReference type="ARBA" id="ARBA00006958"/>
    </source>
</evidence>
<evidence type="ECO:0000256" key="1">
    <source>
        <dbReference type="ARBA" id="ARBA00001968"/>
    </source>
</evidence>
<reference evidence="9 10" key="1">
    <citation type="submission" date="2019-08" db="EMBL/GenBank/DDBJ databases">
        <title>Whole genome of Aphis craccivora.</title>
        <authorList>
            <person name="Voronova N.V."/>
            <person name="Shulinski R.S."/>
            <person name="Bandarenka Y.V."/>
            <person name="Zhorov D.G."/>
            <person name="Warner D."/>
        </authorList>
    </citation>
    <scope>NUCLEOTIDE SEQUENCE [LARGE SCALE GENOMIC DNA]</scope>
    <source>
        <strain evidence="9">180601</strain>
        <tissue evidence="9">Whole Body</tissue>
    </source>
</reference>
<dbReference type="InterPro" id="IPR027806">
    <property type="entry name" value="HARBI1_dom"/>
</dbReference>
<dbReference type="GO" id="GO:0004518">
    <property type="term" value="F:nuclease activity"/>
    <property type="evidence" value="ECO:0007669"/>
    <property type="project" value="UniProtKB-KW"/>
</dbReference>
<dbReference type="GO" id="GO:0005634">
    <property type="term" value="C:nucleus"/>
    <property type="evidence" value="ECO:0007669"/>
    <property type="project" value="UniProtKB-SubCell"/>
</dbReference>
<keyword evidence="4" id="KW-0540">Nuclease</keyword>
<evidence type="ECO:0000313" key="9">
    <source>
        <dbReference type="EMBL" id="KAF0748498.1"/>
    </source>
</evidence>
<dbReference type="Proteomes" id="UP000478052">
    <property type="component" value="Unassembled WGS sequence"/>
</dbReference>
<dbReference type="PANTHER" id="PTHR22930">
    <property type="match status" value="1"/>
</dbReference>
<dbReference type="AlphaFoldDB" id="A0A6G0Y3M4"/>
<protein>
    <submittedName>
        <fullName evidence="9">Protein ANTAGONIST OF LIKE HETEROCHROMATIN PROTEIN 1-like</fullName>
    </submittedName>
</protein>
<evidence type="ECO:0000313" key="10">
    <source>
        <dbReference type="Proteomes" id="UP000478052"/>
    </source>
</evidence>
<evidence type="ECO:0000256" key="6">
    <source>
        <dbReference type="ARBA" id="ARBA00022801"/>
    </source>
</evidence>
<comment type="caution">
    <text evidence="9">The sequence shown here is derived from an EMBL/GenBank/DDBJ whole genome shotgun (WGS) entry which is preliminary data.</text>
</comment>
<dbReference type="EMBL" id="VUJU01006454">
    <property type="protein sequence ID" value="KAF0748498.1"/>
    <property type="molecule type" value="Genomic_DNA"/>
</dbReference>
<gene>
    <name evidence="9" type="ORF">FWK35_00014507</name>
</gene>
<keyword evidence="10" id="KW-1185">Reference proteome</keyword>
<evidence type="ECO:0000256" key="7">
    <source>
        <dbReference type="ARBA" id="ARBA00023242"/>
    </source>
</evidence>
<keyword evidence="7" id="KW-0539">Nucleus</keyword>
<feature type="domain" description="DDE Tnp4" evidence="8">
    <location>
        <begin position="183"/>
        <end position="348"/>
    </location>
</feature>
<name>A0A6G0Y3M4_APHCR</name>
<organism evidence="9 10">
    <name type="scientific">Aphis craccivora</name>
    <name type="common">Cowpea aphid</name>
    <dbReference type="NCBI Taxonomy" id="307492"/>
    <lineage>
        <taxon>Eukaryota</taxon>
        <taxon>Metazoa</taxon>
        <taxon>Ecdysozoa</taxon>
        <taxon>Arthropoda</taxon>
        <taxon>Hexapoda</taxon>
        <taxon>Insecta</taxon>
        <taxon>Pterygota</taxon>
        <taxon>Neoptera</taxon>
        <taxon>Paraneoptera</taxon>
        <taxon>Hemiptera</taxon>
        <taxon>Sternorrhyncha</taxon>
        <taxon>Aphidomorpha</taxon>
        <taxon>Aphidoidea</taxon>
        <taxon>Aphididae</taxon>
        <taxon>Aphidini</taxon>
        <taxon>Aphis</taxon>
        <taxon>Aphis</taxon>
    </lineage>
</organism>
<comment type="subcellular location">
    <subcellularLocation>
        <location evidence="2">Nucleus</location>
    </subcellularLocation>
</comment>
<dbReference type="GO" id="GO:0016787">
    <property type="term" value="F:hydrolase activity"/>
    <property type="evidence" value="ECO:0007669"/>
    <property type="project" value="UniProtKB-KW"/>
</dbReference>
<keyword evidence="5" id="KW-0479">Metal-binding</keyword>
<dbReference type="GO" id="GO:0046872">
    <property type="term" value="F:metal ion binding"/>
    <property type="evidence" value="ECO:0007669"/>
    <property type="project" value="UniProtKB-KW"/>
</dbReference>
<sequence>MNRLERKKKLIALLILRHLTIDDEDEEYMLHEHWNLRKKVSEIYNKRENEGIFKMLINNHLVDEEQRFKSYFRVTREMFAYILNLVEGDLTTASYNRVKTPITAAEKLALTLRFLATGESFRSLAFGYRISPSAISTFVPKVLAAIQKQLVPIFLPSPDQINWNQKAEEFKKRWDFPNCVAAIDGKHVRIVAPSKSGSLYFNFKGFFSIVLLAMIDANCKFVVIDVGSYGKEGDAGIFNKSKMGLLVKNETIFPPSKFLPHSNILLPHVIVGDEAFRLSEHIMKPYSKAQMLEDPNKRKFNYRLSKARRVSENAFGIMCAIFRIFFTPINLKPETVDSVIVVCCCLHNMLRDDYIHRNPSQLVKYQDVEDFPTQNMIPLAGTGGFTKSDGFQVRSRFTDYFSTQDFTNHED</sequence>
<evidence type="ECO:0000256" key="4">
    <source>
        <dbReference type="ARBA" id="ARBA00022722"/>
    </source>
</evidence>
<dbReference type="Pfam" id="PF13359">
    <property type="entry name" value="DDE_Tnp_4"/>
    <property type="match status" value="1"/>
</dbReference>
<dbReference type="OrthoDB" id="6581217at2759"/>
<evidence type="ECO:0000256" key="2">
    <source>
        <dbReference type="ARBA" id="ARBA00004123"/>
    </source>
</evidence>
<comment type="cofactor">
    <cofactor evidence="1">
        <name>a divalent metal cation</name>
        <dbReference type="ChEBI" id="CHEBI:60240"/>
    </cofactor>
</comment>
<accession>A0A6G0Y3M4</accession>
<evidence type="ECO:0000256" key="5">
    <source>
        <dbReference type="ARBA" id="ARBA00022723"/>
    </source>
</evidence>
<proteinExistence type="inferred from homology"/>
<dbReference type="PANTHER" id="PTHR22930:SF269">
    <property type="entry name" value="NUCLEASE HARBI1-LIKE PROTEIN"/>
    <property type="match status" value="1"/>
</dbReference>